<evidence type="ECO:0000313" key="15">
    <source>
        <dbReference type="Ensembl" id="ENSACCP00020017516.1"/>
    </source>
</evidence>
<evidence type="ECO:0000256" key="8">
    <source>
        <dbReference type="ARBA" id="ARBA00023157"/>
    </source>
</evidence>
<dbReference type="InParanoid" id="A0A663F0Y0"/>
<dbReference type="InterPro" id="IPR017452">
    <property type="entry name" value="GPCR_Rhodpsn_7TM"/>
</dbReference>
<feature type="transmembrane region" description="Helical" evidence="13">
    <location>
        <begin position="154"/>
        <end position="172"/>
    </location>
</feature>
<evidence type="ECO:0000259" key="14">
    <source>
        <dbReference type="PROSITE" id="PS50262"/>
    </source>
</evidence>
<keyword evidence="3" id="KW-1003">Cell membrane</keyword>
<organism evidence="15 16">
    <name type="scientific">Aquila chrysaetos chrysaetos</name>
    <dbReference type="NCBI Taxonomy" id="223781"/>
    <lineage>
        <taxon>Eukaryota</taxon>
        <taxon>Metazoa</taxon>
        <taxon>Chordata</taxon>
        <taxon>Craniata</taxon>
        <taxon>Vertebrata</taxon>
        <taxon>Euteleostomi</taxon>
        <taxon>Archelosauria</taxon>
        <taxon>Archosauria</taxon>
        <taxon>Dinosauria</taxon>
        <taxon>Saurischia</taxon>
        <taxon>Theropoda</taxon>
        <taxon>Coelurosauria</taxon>
        <taxon>Aves</taxon>
        <taxon>Neognathae</taxon>
        <taxon>Neoaves</taxon>
        <taxon>Telluraves</taxon>
        <taxon>Accipitrimorphae</taxon>
        <taxon>Accipitriformes</taxon>
        <taxon>Accipitridae</taxon>
        <taxon>Accipitrinae</taxon>
        <taxon>Aquila</taxon>
    </lineage>
</organism>
<dbReference type="GO" id="GO:0007166">
    <property type="term" value="P:cell surface receptor signaling pathway"/>
    <property type="evidence" value="ECO:0007669"/>
    <property type="project" value="Ensembl"/>
</dbReference>
<dbReference type="PANTHER" id="PTHR24231:SF45">
    <property type="entry name" value="CYSTEINYL LEUKOTRIENE RECEPTOR 1"/>
    <property type="match status" value="1"/>
</dbReference>
<keyword evidence="8" id="KW-1015">Disulfide bond</keyword>
<dbReference type="Pfam" id="PF00001">
    <property type="entry name" value="7tm_1"/>
    <property type="match status" value="1"/>
</dbReference>
<dbReference type="GO" id="GO:0051649">
    <property type="term" value="P:establishment of localization in cell"/>
    <property type="evidence" value="ECO:0007669"/>
    <property type="project" value="Ensembl"/>
</dbReference>
<dbReference type="PRINTS" id="PR01533">
    <property type="entry name" value="CYSLTRECPTR"/>
</dbReference>
<dbReference type="PROSITE" id="PS50262">
    <property type="entry name" value="G_PROTEIN_RECEP_F1_2"/>
    <property type="match status" value="1"/>
</dbReference>
<dbReference type="Ensembl" id="ENSACCT00020018279.1">
    <property type="protein sequence ID" value="ENSACCP00020017516.1"/>
    <property type="gene ID" value="ENSACCG00020012023.1"/>
</dbReference>
<evidence type="ECO:0000256" key="5">
    <source>
        <dbReference type="ARBA" id="ARBA00022989"/>
    </source>
</evidence>
<dbReference type="InterPro" id="IPR004071">
    <property type="entry name" value="Cyst_leuk_rcpt"/>
</dbReference>
<sequence>MRPDIHRQAESVPQPGNMTALFDNLSCHHSIDDFRNRVYSTLYSMISIMGFVGNGIVLYVLIKTYRQKTAFQVYMLNLAVSDFLCVCTLPLRVIYYVHKGNWFFSDFLCRISSYALYVNLYCSIFFMTAMSFFRCIAIVFPVQNINLVTEKKAKFVSVGIWIFVTLTSAPFLRNGTYQYGNKTKCFEPPEDSQKTNLVVILDFIALFVGFIFPFIVITICYTMIIRTLLKNSLKKNQANRKKAVWMIIIVTATFLVSFTPYHILRTVHLHVLRLKNASCEDAIYLQKSVVVTLPLAASNCCFDPLLYFFSGGNFRKRLTTFRKASSSSLTQAFRKKFSIKEKDEEPFGESHRENGKAAVGPS</sequence>
<dbReference type="PRINTS" id="PR00237">
    <property type="entry name" value="GPCRRHODOPSN"/>
</dbReference>
<feature type="region of interest" description="Disordered" evidence="12">
    <location>
        <begin position="340"/>
        <end position="362"/>
    </location>
</feature>
<dbReference type="Proteomes" id="UP000472275">
    <property type="component" value="Chromosome 21"/>
</dbReference>
<keyword evidence="5 13" id="KW-1133">Transmembrane helix</keyword>
<feature type="domain" description="G-protein coupled receptors family 1 profile" evidence="14">
    <location>
        <begin position="53"/>
        <end position="307"/>
    </location>
</feature>
<name>A0A663F0Y0_AQUCH</name>
<keyword evidence="9" id="KW-0675">Receptor</keyword>
<keyword evidence="4 13" id="KW-0812">Transmembrane</keyword>
<evidence type="ECO:0000256" key="3">
    <source>
        <dbReference type="ARBA" id="ARBA00022475"/>
    </source>
</evidence>
<dbReference type="GO" id="GO:0002437">
    <property type="term" value="P:inflammatory response to antigenic stimulus"/>
    <property type="evidence" value="ECO:0007669"/>
    <property type="project" value="Ensembl"/>
</dbReference>
<keyword evidence="16" id="KW-1185">Reference proteome</keyword>
<dbReference type="SUPFAM" id="SSF81321">
    <property type="entry name" value="Family A G protein-coupled receptor-like"/>
    <property type="match status" value="1"/>
</dbReference>
<dbReference type="GO" id="GO:0005886">
    <property type="term" value="C:plasma membrane"/>
    <property type="evidence" value="ECO:0007669"/>
    <property type="project" value="UniProtKB-SubCell"/>
</dbReference>
<evidence type="ECO:0000313" key="16">
    <source>
        <dbReference type="Proteomes" id="UP000472275"/>
    </source>
</evidence>
<feature type="transmembrane region" description="Helical" evidence="13">
    <location>
        <begin position="42"/>
        <end position="62"/>
    </location>
</feature>
<feature type="compositionally biased region" description="Basic and acidic residues" evidence="12">
    <location>
        <begin position="340"/>
        <end position="355"/>
    </location>
</feature>
<dbReference type="PRINTS" id="PR01902">
    <property type="entry name" value="CYSLT1RECPTR"/>
</dbReference>
<protein>
    <recommendedName>
        <fullName evidence="2">Cysteinyl leukotriene receptor 1</fullName>
    </recommendedName>
</protein>
<dbReference type="Gene3D" id="1.20.1070.10">
    <property type="entry name" value="Rhodopsin 7-helix transmembrane proteins"/>
    <property type="match status" value="1"/>
</dbReference>
<dbReference type="FunFam" id="1.20.1070.10:FF:000017">
    <property type="entry name" value="lysophosphatidic acid receptor 4"/>
    <property type="match status" value="1"/>
</dbReference>
<dbReference type="InterPro" id="IPR000276">
    <property type="entry name" value="GPCR_Rhodpsn"/>
</dbReference>
<dbReference type="GO" id="GO:0006935">
    <property type="term" value="P:chemotaxis"/>
    <property type="evidence" value="ECO:0007669"/>
    <property type="project" value="Ensembl"/>
</dbReference>
<dbReference type="GO" id="GO:1903409">
    <property type="term" value="P:reactive oxygen species biosynthetic process"/>
    <property type="evidence" value="ECO:0007669"/>
    <property type="project" value="Ensembl"/>
</dbReference>
<keyword evidence="7 13" id="KW-0472">Membrane</keyword>
<feature type="transmembrane region" description="Helical" evidence="13">
    <location>
        <begin position="243"/>
        <end position="264"/>
    </location>
</feature>
<keyword evidence="10" id="KW-0325">Glycoprotein</keyword>
<evidence type="ECO:0000256" key="7">
    <source>
        <dbReference type="ARBA" id="ARBA00023136"/>
    </source>
</evidence>
<dbReference type="InterPro" id="IPR013310">
    <property type="entry name" value="CLT1_recept"/>
</dbReference>
<accession>A0A663F0Y0</accession>
<evidence type="ECO:0000256" key="4">
    <source>
        <dbReference type="ARBA" id="ARBA00022692"/>
    </source>
</evidence>
<evidence type="ECO:0000256" key="10">
    <source>
        <dbReference type="ARBA" id="ARBA00023180"/>
    </source>
</evidence>
<dbReference type="GeneTree" id="ENSGT01150000286937"/>
<evidence type="ECO:0000256" key="2">
    <source>
        <dbReference type="ARBA" id="ARBA00014110"/>
    </source>
</evidence>
<evidence type="ECO:0000256" key="12">
    <source>
        <dbReference type="SAM" id="MobiDB-lite"/>
    </source>
</evidence>
<evidence type="ECO:0000256" key="11">
    <source>
        <dbReference type="ARBA" id="ARBA00023224"/>
    </source>
</evidence>
<reference evidence="15" key="1">
    <citation type="submission" date="2025-08" db="UniProtKB">
        <authorList>
            <consortium name="Ensembl"/>
        </authorList>
    </citation>
    <scope>IDENTIFICATION</scope>
</reference>
<dbReference type="GO" id="GO:0006816">
    <property type="term" value="P:calcium ion transport"/>
    <property type="evidence" value="ECO:0007669"/>
    <property type="project" value="Ensembl"/>
</dbReference>
<keyword evidence="11" id="KW-0807">Transducer</keyword>
<dbReference type="FunCoup" id="A0A663F0Y0">
    <property type="interactions" value="26"/>
</dbReference>
<reference evidence="15" key="2">
    <citation type="submission" date="2025-09" db="UniProtKB">
        <authorList>
            <consortium name="Ensembl"/>
        </authorList>
    </citation>
    <scope>IDENTIFICATION</scope>
</reference>
<dbReference type="PANTHER" id="PTHR24231">
    <property type="entry name" value="PURINOCEPTOR-RELATED G-PROTEIN COUPLED RECEPTOR"/>
    <property type="match status" value="1"/>
</dbReference>
<keyword evidence="6" id="KW-0297">G-protein coupled receptor</keyword>
<feature type="transmembrane region" description="Helical" evidence="13">
    <location>
        <begin position="118"/>
        <end position="142"/>
    </location>
</feature>
<dbReference type="GO" id="GO:0003158">
    <property type="term" value="P:endothelium development"/>
    <property type="evidence" value="ECO:0007669"/>
    <property type="project" value="Ensembl"/>
</dbReference>
<proteinExistence type="predicted"/>
<feature type="transmembrane region" description="Helical" evidence="13">
    <location>
        <begin position="74"/>
        <end position="98"/>
    </location>
</feature>
<feature type="transmembrane region" description="Helical" evidence="13">
    <location>
        <begin position="284"/>
        <end position="309"/>
    </location>
</feature>
<evidence type="ECO:0000256" key="13">
    <source>
        <dbReference type="SAM" id="Phobius"/>
    </source>
</evidence>
<dbReference type="GO" id="GO:0004974">
    <property type="term" value="F:leukotriene receptor activity"/>
    <property type="evidence" value="ECO:0007669"/>
    <property type="project" value="Ensembl"/>
</dbReference>
<evidence type="ECO:0000256" key="1">
    <source>
        <dbReference type="ARBA" id="ARBA00004651"/>
    </source>
</evidence>
<feature type="transmembrane region" description="Helical" evidence="13">
    <location>
        <begin position="197"/>
        <end position="222"/>
    </location>
</feature>
<evidence type="ECO:0000256" key="6">
    <source>
        <dbReference type="ARBA" id="ARBA00023040"/>
    </source>
</evidence>
<evidence type="ECO:0000256" key="9">
    <source>
        <dbReference type="ARBA" id="ARBA00023170"/>
    </source>
</evidence>
<comment type="subcellular location">
    <subcellularLocation>
        <location evidence="1">Cell membrane</location>
        <topology evidence="1">Multi-pass membrane protein</topology>
    </subcellularLocation>
</comment>
<dbReference type="AlphaFoldDB" id="A0A663F0Y0"/>